<keyword evidence="4" id="KW-0812">Transmembrane</keyword>
<keyword evidence="9" id="KW-1185">Reference proteome</keyword>
<evidence type="ECO:0000256" key="5">
    <source>
        <dbReference type="ARBA" id="ARBA00022729"/>
    </source>
</evidence>
<dbReference type="InterPro" id="IPR005017">
    <property type="entry name" value="OMPP1/FadL/TodX"/>
</dbReference>
<gene>
    <name evidence="8" type="ORF">DJ021_03650</name>
</gene>
<evidence type="ECO:0000256" key="2">
    <source>
        <dbReference type="ARBA" id="ARBA00008163"/>
    </source>
</evidence>
<dbReference type="PANTHER" id="PTHR35093">
    <property type="entry name" value="OUTER MEMBRANE PROTEIN NMB0088-RELATED"/>
    <property type="match status" value="1"/>
</dbReference>
<reference evidence="9" key="1">
    <citation type="submission" date="2018-05" db="EMBL/GenBank/DDBJ databases">
        <authorList>
            <person name="Li X."/>
        </authorList>
    </citation>
    <scope>NUCLEOTIDE SEQUENCE [LARGE SCALE GENOMIC DNA]</scope>
    <source>
        <strain evidence="9">HKS-05</strain>
    </source>
</reference>
<name>A0A328AWG0_9CAUL</name>
<evidence type="ECO:0000256" key="3">
    <source>
        <dbReference type="ARBA" id="ARBA00022452"/>
    </source>
</evidence>
<evidence type="ECO:0000256" key="4">
    <source>
        <dbReference type="ARBA" id="ARBA00022692"/>
    </source>
</evidence>
<accession>A0A328AWG0</accession>
<keyword evidence="7" id="KW-0998">Cell outer membrane</keyword>
<dbReference type="Gene3D" id="2.40.160.60">
    <property type="entry name" value="Outer membrane protein transport protein (OMPP1/FadL/TodX)"/>
    <property type="match status" value="1"/>
</dbReference>
<dbReference type="OrthoDB" id="19849at2"/>
<dbReference type="GO" id="GO:0009279">
    <property type="term" value="C:cell outer membrane"/>
    <property type="evidence" value="ECO:0007669"/>
    <property type="project" value="UniProtKB-SubCell"/>
</dbReference>
<comment type="caution">
    <text evidence="8">The sequence shown here is derived from an EMBL/GenBank/DDBJ whole genome shotgun (WGS) entry which is preliminary data.</text>
</comment>
<dbReference type="EMBL" id="QFYP01000001">
    <property type="protein sequence ID" value="RAK58959.1"/>
    <property type="molecule type" value="Genomic_DNA"/>
</dbReference>
<comment type="similarity">
    <text evidence="2">Belongs to the OmpP1/FadL family.</text>
</comment>
<comment type="subcellular location">
    <subcellularLocation>
        <location evidence="1">Cell outer membrane</location>
        <topology evidence="1">Multi-pass membrane protein</topology>
    </subcellularLocation>
</comment>
<evidence type="ECO:0000256" key="7">
    <source>
        <dbReference type="ARBA" id="ARBA00023237"/>
    </source>
</evidence>
<sequence>MRHRRYRKRPANRFRCNRVADGRLGRDSHGGIHVPASNTKFQLGGLSAALVLVSAGHALAGGFAAAEISVKGMGRANAGEAADVGASQLWWNPAAIARSPREISLGVQQRNMSSHLDDTGSTITRPIAPGGYTTPVGGQAHVSDGSADFTALNGAIAMPLGDRFAVGLSVEQPFRLKGDYGATGWGRYDTVRNRIDITDVQATVAMRATDWLDLGVGIDGQYMKAALDTASPNLDPTQPDGLQSLHGDGWDYGWTVGAQAHLEQLTLGASYRSAVDHKISGALSLSGLTGPLAGANFSAPATTAFSTPWTATLAARWAATPALTLDAQIVRSGWSKYDAIQVGFAGQTAVIPQNYKDTTSVAVGADYVVAAGWTVRGGVQFDPTPTPDNLREPGVADSDRRVYAVGASHELAAGAVVHAAFAYTDFQGARIFDDTSFYAGTAAQTNANLRGDFSGHALTGALGVDWRF</sequence>
<evidence type="ECO:0000313" key="8">
    <source>
        <dbReference type="EMBL" id="RAK58959.1"/>
    </source>
</evidence>
<evidence type="ECO:0000256" key="1">
    <source>
        <dbReference type="ARBA" id="ARBA00004571"/>
    </source>
</evidence>
<dbReference type="PANTHER" id="PTHR35093:SF3">
    <property type="entry name" value="LONG-CHAIN FATTY ACID TRANSPORT PROTEIN"/>
    <property type="match status" value="1"/>
</dbReference>
<dbReference type="AlphaFoldDB" id="A0A328AWG0"/>
<dbReference type="GO" id="GO:0015483">
    <property type="term" value="F:long-chain fatty acid transporting porin activity"/>
    <property type="evidence" value="ECO:0007669"/>
    <property type="project" value="TreeGrafter"/>
</dbReference>
<keyword evidence="6" id="KW-0472">Membrane</keyword>
<protein>
    <submittedName>
        <fullName evidence="8">Long-chain fatty acid transporter</fullName>
    </submittedName>
</protein>
<keyword evidence="3" id="KW-1134">Transmembrane beta strand</keyword>
<keyword evidence="5" id="KW-0732">Signal</keyword>
<dbReference type="SUPFAM" id="SSF56935">
    <property type="entry name" value="Porins"/>
    <property type="match status" value="1"/>
</dbReference>
<dbReference type="Proteomes" id="UP000249842">
    <property type="component" value="Unassembled WGS sequence"/>
</dbReference>
<evidence type="ECO:0000313" key="9">
    <source>
        <dbReference type="Proteomes" id="UP000249842"/>
    </source>
</evidence>
<proteinExistence type="inferred from homology"/>
<dbReference type="Pfam" id="PF03349">
    <property type="entry name" value="Toluene_X"/>
    <property type="match status" value="1"/>
</dbReference>
<evidence type="ECO:0000256" key="6">
    <source>
        <dbReference type="ARBA" id="ARBA00023136"/>
    </source>
</evidence>
<organism evidence="8 9">
    <name type="scientific">Phenylobacterium hankyongense</name>
    <dbReference type="NCBI Taxonomy" id="1813876"/>
    <lineage>
        <taxon>Bacteria</taxon>
        <taxon>Pseudomonadati</taxon>
        <taxon>Pseudomonadota</taxon>
        <taxon>Alphaproteobacteria</taxon>
        <taxon>Caulobacterales</taxon>
        <taxon>Caulobacteraceae</taxon>
        <taxon>Phenylobacterium</taxon>
    </lineage>
</organism>